<organism evidence="2 3">
    <name type="scientific">Stachybotrys chartarum (strain CBS 109288 / IBT 7711)</name>
    <name type="common">Toxic black mold</name>
    <name type="synonym">Stilbospora chartarum</name>
    <dbReference type="NCBI Taxonomy" id="1280523"/>
    <lineage>
        <taxon>Eukaryota</taxon>
        <taxon>Fungi</taxon>
        <taxon>Dikarya</taxon>
        <taxon>Ascomycota</taxon>
        <taxon>Pezizomycotina</taxon>
        <taxon>Sordariomycetes</taxon>
        <taxon>Hypocreomycetidae</taxon>
        <taxon>Hypocreales</taxon>
        <taxon>Stachybotryaceae</taxon>
        <taxon>Stachybotrys</taxon>
    </lineage>
</organism>
<dbReference type="AlphaFoldDB" id="A0A084AHV3"/>
<dbReference type="EMBL" id="KL648721">
    <property type="protein sequence ID" value="KEY64882.1"/>
    <property type="molecule type" value="Genomic_DNA"/>
</dbReference>
<dbReference type="Proteomes" id="UP000028045">
    <property type="component" value="Unassembled WGS sequence"/>
</dbReference>
<dbReference type="HOGENOM" id="CLU_035151_1_1_1"/>
<sequence length="497" mass="57011">MDPFGKLPPELRVEVFIQLRSKPFILELLAASPIMLQQYVTHKSYITQAILGSDLDGDMVQDAMCILLFPRGDPNAPGLSCPAHDVLVERHLVAWAAQRLPNPLQTPNNSKLLYQLERLHSRLILFIEDYLTKATAVFPPRAYLCLPDRSVQSHLAFKGRRIATRCDATLLTSEERIRFLRAFLLFELMCKDSRVRWHQYFSEWLDERPSYKCRNRMHKPSEREAIRCVHSYVKSLYAALFAHAVDDAWLPDIPPRCSTYATGLLYPDSFHVSSDFYAHDMDQGRDFSWALGKLARLGLDPVATFTQAATLGRQGRERLRDCLWGFSKKRQVFVASTGPFRGHSSLYLGERSEDEKTQFDEQGPGLYTMLHPRTARFRGVQREIYRQRAWAFLDDDRLYPAASPLPPLPTWDELGEQCDKNQHVEGWFEEPSQTRALRRSQKWHDAQASEASCTQPTAQKSDEPESRPGPEPGVDGQHVRLPSTLAECSLGIRPFWH</sequence>
<evidence type="ECO:0000256" key="1">
    <source>
        <dbReference type="SAM" id="MobiDB-lite"/>
    </source>
</evidence>
<reference evidence="2 3" key="1">
    <citation type="journal article" date="2014" name="BMC Genomics">
        <title>Comparative genome sequencing reveals chemotype-specific gene clusters in the toxigenic black mold Stachybotrys.</title>
        <authorList>
            <person name="Semeiks J."/>
            <person name="Borek D."/>
            <person name="Otwinowski Z."/>
            <person name="Grishin N.V."/>
        </authorList>
    </citation>
    <scope>NUCLEOTIDE SEQUENCE [LARGE SCALE GENOMIC DNA]</scope>
    <source>
        <strain evidence="3">CBS 109288 / IBT 7711</strain>
    </source>
</reference>
<name>A0A084AHV3_STACB</name>
<keyword evidence="3" id="KW-1185">Reference proteome</keyword>
<feature type="compositionally biased region" description="Polar residues" evidence="1">
    <location>
        <begin position="449"/>
        <end position="459"/>
    </location>
</feature>
<feature type="region of interest" description="Disordered" evidence="1">
    <location>
        <begin position="435"/>
        <end position="481"/>
    </location>
</feature>
<evidence type="ECO:0000313" key="2">
    <source>
        <dbReference type="EMBL" id="KEY64882.1"/>
    </source>
</evidence>
<proteinExistence type="predicted"/>
<accession>A0A084AHV3</accession>
<protein>
    <submittedName>
        <fullName evidence="2">Uncharacterized protein</fullName>
    </submittedName>
</protein>
<dbReference type="OrthoDB" id="4636359at2759"/>
<evidence type="ECO:0000313" key="3">
    <source>
        <dbReference type="Proteomes" id="UP000028045"/>
    </source>
</evidence>
<gene>
    <name evidence="2" type="ORF">S7711_10785</name>
</gene>